<organism evidence="2 5">
    <name type="scientific">Corynebacterium otitidis ATCC 51513</name>
    <dbReference type="NCBI Taxonomy" id="883169"/>
    <lineage>
        <taxon>Bacteria</taxon>
        <taxon>Bacillati</taxon>
        <taxon>Actinomycetota</taxon>
        <taxon>Actinomycetes</taxon>
        <taxon>Mycobacteriales</taxon>
        <taxon>Corynebacteriaceae</taxon>
        <taxon>Corynebacterium</taxon>
    </lineage>
</organism>
<keyword evidence="1" id="KW-0472">Membrane</keyword>
<evidence type="ECO:0000313" key="5">
    <source>
        <dbReference type="Proteomes" id="UP000011016"/>
    </source>
</evidence>
<dbReference type="PATRIC" id="fig|883169.3.peg.1067"/>
<dbReference type="Proteomes" id="UP000006078">
    <property type="component" value="Unassembled WGS sequence"/>
</dbReference>
<comment type="caution">
    <text evidence="2">The sequence shown here is derived from an EMBL/GenBank/DDBJ whole genome shotgun (WGS) entry which is preliminary data.</text>
</comment>
<dbReference type="AlphaFoldDB" id="I7JW52"/>
<feature type="transmembrane region" description="Helical" evidence="1">
    <location>
        <begin position="6"/>
        <end position="25"/>
    </location>
</feature>
<dbReference type="RefSeq" id="WP_004600995.1">
    <property type="nucleotide sequence ID" value="NZ_HF541867.1"/>
</dbReference>
<sequence length="157" mass="15941">MPAARLVGGGLAAAVRVAAGVLWLLEAATKYRAGFGAADIRLVVESATGNARVPGVYQGLAEALLGGAPGLFGFAVPLVELTLGAALVLGAATIPAAAVSIATLMLYWLADQLTGQYPVMVLLSAVVLLFPAASTVFALDRPILSRLRTSGERRAVG</sequence>
<evidence type="ECO:0000313" key="3">
    <source>
        <dbReference type="EMBL" id="EJZ81969.1"/>
    </source>
</evidence>
<evidence type="ECO:0000256" key="1">
    <source>
        <dbReference type="SAM" id="Phobius"/>
    </source>
</evidence>
<evidence type="ECO:0000313" key="4">
    <source>
        <dbReference type="Proteomes" id="UP000006078"/>
    </source>
</evidence>
<dbReference type="EMBL" id="AHAE01000048">
    <property type="protein sequence ID" value="EJZ81969.1"/>
    <property type="molecule type" value="Genomic_DNA"/>
</dbReference>
<dbReference type="eggNOG" id="ENOG5034AHW">
    <property type="taxonomic scope" value="Bacteria"/>
</dbReference>
<evidence type="ECO:0000313" key="2">
    <source>
        <dbReference type="EMBL" id="CCI83646.1"/>
    </source>
</evidence>
<reference evidence="3 4" key="2">
    <citation type="submission" date="2012-08" db="EMBL/GenBank/DDBJ databases">
        <title>The Genome Sequence of Turicella otitidis ATCC 51513.</title>
        <authorList>
            <consortium name="The Broad Institute Genome Sequencing Platform"/>
            <person name="Earl A."/>
            <person name="Ward D."/>
            <person name="Feldgarden M."/>
            <person name="Gevers D."/>
            <person name="Huys G."/>
            <person name="Walker B."/>
            <person name="Young S.K."/>
            <person name="Zeng Q."/>
            <person name="Gargeya S."/>
            <person name="Fitzgerald M."/>
            <person name="Haas B."/>
            <person name="Abouelleil A."/>
            <person name="Alvarado L."/>
            <person name="Arachchi H.M."/>
            <person name="Berlin A.M."/>
            <person name="Chapman S.B."/>
            <person name="Goldberg J."/>
            <person name="Griggs A."/>
            <person name="Gujja S."/>
            <person name="Hansen M."/>
            <person name="Howarth C."/>
            <person name="Imamovic A."/>
            <person name="Larimer J."/>
            <person name="McCowen C."/>
            <person name="Montmayeur A."/>
            <person name="Murphy C."/>
            <person name="Neiman D."/>
            <person name="Pearson M."/>
            <person name="Priest M."/>
            <person name="Roberts A."/>
            <person name="Saif S."/>
            <person name="Shea T."/>
            <person name="Sisk P."/>
            <person name="Sykes S."/>
            <person name="Wortman J."/>
            <person name="Nusbaum C."/>
            <person name="Birren B."/>
        </authorList>
    </citation>
    <scope>NUCLEOTIDE SEQUENCE [LARGE SCALE GENOMIC DNA]</scope>
    <source>
        <strain evidence="3 4">ATCC 51513</strain>
    </source>
</reference>
<dbReference type="HOGENOM" id="CLU_141687_0_0_11"/>
<dbReference type="Proteomes" id="UP000011016">
    <property type="component" value="Unassembled WGS sequence"/>
</dbReference>
<keyword evidence="1" id="KW-1133">Transmembrane helix</keyword>
<keyword evidence="4" id="KW-1185">Reference proteome</keyword>
<reference evidence="2 5" key="1">
    <citation type="journal article" date="2012" name="J. Bacteriol.">
        <title>Draft Genome Sequence of Turicella otitidis ATCC 51513, Isolated from Middle Ear Fluid from a Child with Otitis Media.</title>
        <authorList>
            <person name="Brinkrolf K."/>
            <person name="Schneider J."/>
            <person name="Knecht M."/>
            <person name="Ruckert C."/>
            <person name="Tauch A."/>
        </authorList>
    </citation>
    <scope>NUCLEOTIDE SEQUENCE [LARGE SCALE GENOMIC DNA]</scope>
    <source>
        <strain evidence="2 5">ATCC 51513</strain>
    </source>
</reference>
<dbReference type="OrthoDB" id="4981738at2"/>
<name>I7JW52_9CORY</name>
<keyword evidence="1" id="KW-0812">Transmembrane</keyword>
<feature type="transmembrane region" description="Helical" evidence="1">
    <location>
        <begin position="86"/>
        <end position="110"/>
    </location>
</feature>
<accession>I7JW52</accession>
<feature type="transmembrane region" description="Helical" evidence="1">
    <location>
        <begin position="116"/>
        <end position="139"/>
    </location>
</feature>
<gene>
    <name evidence="2" type="ORF">BN46_0917</name>
    <name evidence="3" type="ORF">HMPREF9719_01105</name>
</gene>
<protein>
    <submittedName>
        <fullName evidence="2">Putative secreted protein</fullName>
    </submittedName>
</protein>
<proteinExistence type="predicted"/>
<dbReference type="EMBL" id="CAJZ01000123">
    <property type="protein sequence ID" value="CCI83646.1"/>
    <property type="molecule type" value="Genomic_DNA"/>
</dbReference>